<keyword evidence="5" id="KW-1185">Reference proteome</keyword>
<feature type="transmembrane region" description="Helical" evidence="1">
    <location>
        <begin position="30"/>
        <end position="50"/>
    </location>
</feature>
<dbReference type="EMBL" id="CP016279">
    <property type="protein sequence ID" value="ANP51506.1"/>
    <property type="molecule type" value="Genomic_DNA"/>
</dbReference>
<dbReference type="KEGG" id="sgs:AVL59_19535"/>
<keyword evidence="1" id="KW-1133">Transmembrane helix</keyword>
<dbReference type="Proteomes" id="UP000092659">
    <property type="component" value="Chromosome"/>
</dbReference>
<dbReference type="RefSeq" id="WP_067306064.1">
    <property type="nucleotide sequence ID" value="NZ_CP016279.1"/>
</dbReference>
<organism evidence="2 4">
    <name type="scientific">Streptomyces griseochromogenes</name>
    <dbReference type="NCBI Taxonomy" id="68214"/>
    <lineage>
        <taxon>Bacteria</taxon>
        <taxon>Bacillati</taxon>
        <taxon>Actinomycetota</taxon>
        <taxon>Actinomycetes</taxon>
        <taxon>Kitasatosporales</taxon>
        <taxon>Streptomycetaceae</taxon>
        <taxon>Streptomyces</taxon>
    </lineage>
</organism>
<sequence length="146" mass="15509">MATTNRTTTETAHLNDPEIQGAFNKVKKLAVIYGVFDAIVLATVIGLSVAGHKEVGFVWGRSCAVFASAVALYFLTNNASRGERSAYKRIRIISTVLPIAIVGVDLIPGICPPWFAVMQAVCAVPLAIAGFTINGSKMRAAFPKNA</sequence>
<feature type="transmembrane region" description="Helical" evidence="1">
    <location>
        <begin position="88"/>
        <end position="108"/>
    </location>
</feature>
<keyword evidence="1" id="KW-0472">Membrane</keyword>
<proteinExistence type="predicted"/>
<accession>A0A1B1AY43</accession>
<evidence type="ECO:0000313" key="4">
    <source>
        <dbReference type="Proteomes" id="UP000092659"/>
    </source>
</evidence>
<protein>
    <submittedName>
        <fullName evidence="2">Uncharacterized protein</fullName>
    </submittedName>
</protein>
<dbReference type="STRING" id="68214.AVL59_19535"/>
<evidence type="ECO:0000256" key="1">
    <source>
        <dbReference type="SAM" id="Phobius"/>
    </source>
</evidence>
<dbReference type="OrthoDB" id="3874262at2"/>
<reference evidence="3 5" key="2">
    <citation type="submission" date="2021-03" db="EMBL/GenBank/DDBJ databases">
        <title>Genomic Encyclopedia of Type Strains, Phase IV (KMG-IV): sequencing the most valuable type-strain genomes for metagenomic binning, comparative biology and taxonomic classification.</title>
        <authorList>
            <person name="Goeker M."/>
        </authorList>
    </citation>
    <scope>NUCLEOTIDE SEQUENCE [LARGE SCALE GENOMIC DNA]</scope>
    <source>
        <strain evidence="3 5">DSM 40499</strain>
    </source>
</reference>
<reference evidence="2 4" key="1">
    <citation type="submission" date="2016-06" db="EMBL/GenBank/DDBJ databases">
        <title>Complete genome sequence of Streptomyces griseochromogenes ATCC 14511, the Blasticidin S producer.</title>
        <authorList>
            <person name="Wu L."/>
        </authorList>
    </citation>
    <scope>NUCLEOTIDE SEQUENCE [LARGE SCALE GENOMIC DNA]</scope>
    <source>
        <strain evidence="2 4">ATCC 14511</strain>
    </source>
</reference>
<dbReference type="Proteomes" id="UP001519309">
    <property type="component" value="Unassembled WGS sequence"/>
</dbReference>
<gene>
    <name evidence="2" type="ORF">AVL59_19535</name>
    <name evidence="3" type="ORF">J2Z21_002661</name>
</gene>
<keyword evidence="1" id="KW-0812">Transmembrane</keyword>
<evidence type="ECO:0000313" key="3">
    <source>
        <dbReference type="EMBL" id="MBP2049725.1"/>
    </source>
</evidence>
<dbReference type="AlphaFoldDB" id="A0A1B1AY43"/>
<dbReference type="EMBL" id="JAGGLP010000005">
    <property type="protein sequence ID" value="MBP2049725.1"/>
    <property type="molecule type" value="Genomic_DNA"/>
</dbReference>
<name>A0A1B1AY43_9ACTN</name>
<feature type="transmembrane region" description="Helical" evidence="1">
    <location>
        <begin position="56"/>
        <end position="76"/>
    </location>
</feature>
<evidence type="ECO:0000313" key="2">
    <source>
        <dbReference type="EMBL" id="ANP51506.1"/>
    </source>
</evidence>
<feature type="transmembrane region" description="Helical" evidence="1">
    <location>
        <begin position="114"/>
        <end position="134"/>
    </location>
</feature>
<evidence type="ECO:0000313" key="5">
    <source>
        <dbReference type="Proteomes" id="UP001519309"/>
    </source>
</evidence>